<accession>A0A1N6KAB4</accession>
<dbReference type="InterPro" id="IPR012545">
    <property type="entry name" value="DUF1697"/>
</dbReference>
<reference evidence="1 2" key="1">
    <citation type="submission" date="2016-11" db="EMBL/GenBank/DDBJ databases">
        <authorList>
            <person name="Jaros S."/>
            <person name="Januszkiewicz K."/>
            <person name="Wedrychowicz H."/>
        </authorList>
    </citation>
    <scope>NUCLEOTIDE SEQUENCE [LARGE SCALE GENOMIC DNA]</scope>
    <source>
        <strain evidence="1 2">GAS86</strain>
    </source>
</reference>
<dbReference type="OrthoDB" id="9806494at2"/>
<dbReference type="SUPFAM" id="SSF160379">
    <property type="entry name" value="SP0830-like"/>
    <property type="match status" value="1"/>
</dbReference>
<dbReference type="PIRSF" id="PIRSF008502">
    <property type="entry name" value="UCP008502"/>
    <property type="match status" value="1"/>
</dbReference>
<organism evidence="1 2">
    <name type="scientific">Paraburkholderia phenazinium</name>
    <dbReference type="NCBI Taxonomy" id="60549"/>
    <lineage>
        <taxon>Bacteria</taxon>
        <taxon>Pseudomonadati</taxon>
        <taxon>Pseudomonadota</taxon>
        <taxon>Betaproteobacteria</taxon>
        <taxon>Burkholderiales</taxon>
        <taxon>Burkholderiaceae</taxon>
        <taxon>Paraburkholderia</taxon>
    </lineage>
</organism>
<evidence type="ECO:0000313" key="1">
    <source>
        <dbReference type="EMBL" id="SIO53488.1"/>
    </source>
</evidence>
<dbReference type="Gene3D" id="3.30.70.1280">
    <property type="entry name" value="SP0830-like domains"/>
    <property type="match status" value="1"/>
</dbReference>
<dbReference type="EMBL" id="FSRM01000002">
    <property type="protein sequence ID" value="SIO53488.1"/>
    <property type="molecule type" value="Genomic_DNA"/>
</dbReference>
<dbReference type="RefSeq" id="WP_074268374.1">
    <property type="nucleotide sequence ID" value="NZ_FSRM01000002.1"/>
</dbReference>
<gene>
    <name evidence="1" type="ORF">SAMN05444168_6568</name>
</gene>
<dbReference type="PANTHER" id="PTHR36439">
    <property type="entry name" value="BLL4334 PROTEIN"/>
    <property type="match status" value="1"/>
</dbReference>
<dbReference type="AlphaFoldDB" id="A0A1N6KAB4"/>
<sequence>MTTYIALLRAVNVGGTGKLPMAELRAMCESLGFTKVRTYIASGNVVFVSKLSEKSVKAKLEGALEAYAGKPVGVLVRTGAELAAVLDANPFKSAAPNRTVAIFLDGAPPADTLSKVSGQQTEEIALGTREIYVHYANGIANSKLKIQAAANGTARNMNTVATLAEWAAE</sequence>
<name>A0A1N6KAB4_9BURK</name>
<dbReference type="Pfam" id="PF08002">
    <property type="entry name" value="DUF1697"/>
    <property type="match status" value="1"/>
</dbReference>
<dbReference type="PANTHER" id="PTHR36439:SF1">
    <property type="entry name" value="DUF1697 DOMAIN-CONTAINING PROTEIN"/>
    <property type="match status" value="1"/>
</dbReference>
<dbReference type="Proteomes" id="UP000184693">
    <property type="component" value="Unassembled WGS sequence"/>
</dbReference>
<evidence type="ECO:0000313" key="2">
    <source>
        <dbReference type="Proteomes" id="UP000184693"/>
    </source>
</evidence>
<proteinExistence type="predicted"/>
<protein>
    <submittedName>
        <fullName evidence="1">Uncharacterized conserved protein, DUF1697 family</fullName>
    </submittedName>
</protein>